<feature type="compositionally biased region" description="Gly residues" evidence="1">
    <location>
        <begin position="21"/>
        <end position="36"/>
    </location>
</feature>
<comment type="caution">
    <text evidence="2">The sequence shown here is derived from an EMBL/GenBank/DDBJ whole genome shotgun (WGS) entry which is preliminary data.</text>
</comment>
<feature type="region of interest" description="Disordered" evidence="1">
    <location>
        <begin position="21"/>
        <end position="46"/>
    </location>
</feature>
<accession>A0A7W8BPI8</accession>
<evidence type="ECO:0000256" key="1">
    <source>
        <dbReference type="SAM" id="MobiDB-lite"/>
    </source>
</evidence>
<sequence>MSAQAGEEVDGLLVECGSCGAGGLGDGREGLSGTGLGPSRRRRSRLRVGAAGVGRLSPVARLVAGDRSGDDAAGGRADAFAAQVAVGLQLAQGGGDPRGAFLEAGSEALDVHRGAGGERLDVAAEADRQERQLLVLGEVVADHHEAGGVAGVLVDDAAGVVTRSGRIAGGG</sequence>
<reference evidence="2 3" key="1">
    <citation type="submission" date="2020-08" db="EMBL/GenBank/DDBJ databases">
        <title>Genomic Encyclopedia of Type Strains, Phase III (KMG-III): the genomes of soil and plant-associated and newly described type strains.</title>
        <authorList>
            <person name="Whitman W."/>
        </authorList>
    </citation>
    <scope>NUCLEOTIDE SEQUENCE [LARGE SCALE GENOMIC DNA]</scope>
    <source>
        <strain evidence="2 3">CECT 3226</strain>
    </source>
</reference>
<gene>
    <name evidence="2" type="ORF">FHS32_003949</name>
</gene>
<proteinExistence type="predicted"/>
<dbReference type="AlphaFoldDB" id="A0A7W8BPI8"/>
<protein>
    <submittedName>
        <fullName evidence="2">Uncharacterized protein</fullName>
    </submittedName>
</protein>
<dbReference type="EMBL" id="JACHJE010000008">
    <property type="protein sequence ID" value="MBB5127207.1"/>
    <property type="molecule type" value="Genomic_DNA"/>
</dbReference>
<evidence type="ECO:0000313" key="3">
    <source>
        <dbReference type="Proteomes" id="UP000568022"/>
    </source>
</evidence>
<keyword evidence="3" id="KW-1185">Reference proteome</keyword>
<organism evidence="2 3">
    <name type="scientific">Streptomyces griseoloalbus</name>
    <dbReference type="NCBI Taxonomy" id="67303"/>
    <lineage>
        <taxon>Bacteria</taxon>
        <taxon>Bacillati</taxon>
        <taxon>Actinomycetota</taxon>
        <taxon>Actinomycetes</taxon>
        <taxon>Kitasatosporales</taxon>
        <taxon>Streptomycetaceae</taxon>
        <taxon>Streptomyces</taxon>
    </lineage>
</organism>
<name>A0A7W8BPI8_9ACTN</name>
<evidence type="ECO:0000313" key="2">
    <source>
        <dbReference type="EMBL" id="MBB5127207.1"/>
    </source>
</evidence>
<dbReference type="Proteomes" id="UP000568022">
    <property type="component" value="Unassembled WGS sequence"/>
</dbReference>